<evidence type="ECO:0008006" key="8">
    <source>
        <dbReference type="Google" id="ProtNLM"/>
    </source>
</evidence>
<proteinExistence type="predicted"/>
<evidence type="ECO:0000313" key="7">
    <source>
        <dbReference type="Proteomes" id="UP000177913"/>
    </source>
</evidence>
<evidence type="ECO:0000256" key="1">
    <source>
        <dbReference type="ARBA" id="ARBA00004127"/>
    </source>
</evidence>
<name>A0A1F7GXV1_9BACT</name>
<dbReference type="GO" id="GO:0005384">
    <property type="term" value="F:manganese ion transmembrane transporter activity"/>
    <property type="evidence" value="ECO:0007669"/>
    <property type="project" value="InterPro"/>
</dbReference>
<dbReference type="GO" id="GO:0030026">
    <property type="term" value="P:intracellular manganese ion homeostasis"/>
    <property type="evidence" value="ECO:0007669"/>
    <property type="project" value="InterPro"/>
</dbReference>
<dbReference type="InterPro" id="IPR008217">
    <property type="entry name" value="Ccc1_fam"/>
</dbReference>
<feature type="transmembrane region" description="Helical" evidence="5">
    <location>
        <begin position="174"/>
        <end position="199"/>
    </location>
</feature>
<keyword evidence="4 5" id="KW-0472">Membrane</keyword>
<dbReference type="PANTHER" id="PTHR31851">
    <property type="entry name" value="FE(2+)/MN(2+) TRANSPORTER PCL1"/>
    <property type="match status" value="1"/>
</dbReference>
<feature type="transmembrane region" description="Helical" evidence="5">
    <location>
        <begin position="236"/>
        <end position="257"/>
    </location>
</feature>
<feature type="transmembrane region" description="Helical" evidence="5">
    <location>
        <begin position="205"/>
        <end position="224"/>
    </location>
</feature>
<protein>
    <recommendedName>
        <fullName evidence="8">Iron transporter</fullName>
    </recommendedName>
</protein>
<sequence>MSRVDKARRAFLQNNVDKIKNAHTKEAIHSDIHHEEAHLKSFNLPEIILGGQDGLVNVLGVILGVAAATSSSQIVIVAGLAATFAESISMAAVAYTSKLAQADYYQSELERERWEIEHIPEGEREEIRALYENYGFKGRVLDEIVDKITSDRAIWLKVMMEQELKLEPIARKDALPAGIIVGISAIVGSIIPLAPFFFFPLKASIAVSLIISAFALFVVGFYKAKQTIGRNLLRQGVEMMAIGMVSALVGYFVGTLFQVK</sequence>
<evidence type="ECO:0000313" key="6">
    <source>
        <dbReference type="EMBL" id="OGK23900.1"/>
    </source>
</evidence>
<feature type="transmembrane region" description="Helical" evidence="5">
    <location>
        <begin position="47"/>
        <end position="68"/>
    </location>
</feature>
<accession>A0A1F7GXV1</accession>
<keyword evidence="2 5" id="KW-0812">Transmembrane</keyword>
<organism evidence="6 7">
    <name type="scientific">Candidatus Roizmanbacteria bacterium RIFCSPHIGHO2_02_FULL_38_11</name>
    <dbReference type="NCBI Taxonomy" id="1802039"/>
    <lineage>
        <taxon>Bacteria</taxon>
        <taxon>Candidatus Roizmaniibacteriota</taxon>
    </lineage>
</organism>
<dbReference type="GO" id="GO:0012505">
    <property type="term" value="C:endomembrane system"/>
    <property type="evidence" value="ECO:0007669"/>
    <property type="project" value="UniProtKB-SubCell"/>
</dbReference>
<reference evidence="6 7" key="1">
    <citation type="journal article" date="2016" name="Nat. Commun.">
        <title>Thousands of microbial genomes shed light on interconnected biogeochemical processes in an aquifer system.</title>
        <authorList>
            <person name="Anantharaman K."/>
            <person name="Brown C.T."/>
            <person name="Hug L.A."/>
            <person name="Sharon I."/>
            <person name="Castelle C.J."/>
            <person name="Probst A.J."/>
            <person name="Thomas B.C."/>
            <person name="Singh A."/>
            <person name="Wilkins M.J."/>
            <person name="Karaoz U."/>
            <person name="Brodie E.L."/>
            <person name="Williams K.H."/>
            <person name="Hubbard S.S."/>
            <person name="Banfield J.F."/>
        </authorList>
    </citation>
    <scope>NUCLEOTIDE SEQUENCE [LARGE SCALE GENOMIC DNA]</scope>
</reference>
<dbReference type="Proteomes" id="UP000177913">
    <property type="component" value="Unassembled WGS sequence"/>
</dbReference>
<feature type="transmembrane region" description="Helical" evidence="5">
    <location>
        <begin position="74"/>
        <end position="95"/>
    </location>
</feature>
<dbReference type="Pfam" id="PF01988">
    <property type="entry name" value="VIT1"/>
    <property type="match status" value="1"/>
</dbReference>
<gene>
    <name evidence="6" type="ORF">A3C25_05495</name>
</gene>
<evidence type="ECO:0000256" key="4">
    <source>
        <dbReference type="ARBA" id="ARBA00023136"/>
    </source>
</evidence>
<evidence type="ECO:0000256" key="3">
    <source>
        <dbReference type="ARBA" id="ARBA00022989"/>
    </source>
</evidence>
<evidence type="ECO:0000256" key="5">
    <source>
        <dbReference type="SAM" id="Phobius"/>
    </source>
</evidence>
<comment type="subcellular location">
    <subcellularLocation>
        <location evidence="1">Endomembrane system</location>
        <topology evidence="1">Multi-pass membrane protein</topology>
    </subcellularLocation>
</comment>
<evidence type="ECO:0000256" key="2">
    <source>
        <dbReference type="ARBA" id="ARBA00022692"/>
    </source>
</evidence>
<keyword evidence="3 5" id="KW-1133">Transmembrane helix</keyword>
<dbReference type="EMBL" id="MFZO01000041">
    <property type="protein sequence ID" value="OGK23900.1"/>
    <property type="molecule type" value="Genomic_DNA"/>
</dbReference>
<dbReference type="AlphaFoldDB" id="A0A1F7GXV1"/>
<comment type="caution">
    <text evidence="6">The sequence shown here is derived from an EMBL/GenBank/DDBJ whole genome shotgun (WGS) entry which is preliminary data.</text>
</comment>